<dbReference type="InterPro" id="IPR011114">
    <property type="entry name" value="RuvA_C"/>
</dbReference>
<dbReference type="Gene3D" id="1.10.150.20">
    <property type="entry name" value="5' to 3' exonuclease, C-terminal subdomain"/>
    <property type="match status" value="1"/>
</dbReference>
<proteinExistence type="inferred from homology"/>
<dbReference type="InterPro" id="IPR036267">
    <property type="entry name" value="RuvA_C_sf"/>
</dbReference>
<keyword evidence="2 6" id="KW-0227">DNA damage</keyword>
<sequence length="208" mass="22567">MISYITGTLEYQSGNSIVVECGGIGYSMMISGQFMNRLPAMHSHIKVFTYMSVREDEISLYGFYDRDELEVFKVLLSVNGVGPKAAMSILSALTVNELRLAVVSEDVKAITRANGIGTKGASRIILELKDKLRLEDMIDAAYEDSMNGSRVGSGGVAQSDIDTRANVVAALTALGYSGVEAGRAVNRVEGWQDMDEEQLLKASLKNII</sequence>
<dbReference type="CDD" id="cd14332">
    <property type="entry name" value="UBA_RuvA_C"/>
    <property type="match status" value="1"/>
</dbReference>
<evidence type="ECO:0000256" key="2">
    <source>
        <dbReference type="ARBA" id="ARBA00022763"/>
    </source>
</evidence>
<feature type="region of interest" description="Domain III" evidence="6">
    <location>
        <begin position="156"/>
        <end position="208"/>
    </location>
</feature>
<dbReference type="GO" id="GO:0006281">
    <property type="term" value="P:DNA repair"/>
    <property type="evidence" value="ECO:0007669"/>
    <property type="project" value="UniProtKB-UniRule"/>
</dbReference>
<dbReference type="GO" id="GO:0000400">
    <property type="term" value="F:four-way junction DNA binding"/>
    <property type="evidence" value="ECO:0007669"/>
    <property type="project" value="UniProtKB-UniRule"/>
</dbReference>
<gene>
    <name evidence="6" type="primary">ruvA</name>
    <name evidence="9" type="ORF">DWX94_04800</name>
</gene>
<evidence type="ECO:0000256" key="3">
    <source>
        <dbReference type="ARBA" id="ARBA00023125"/>
    </source>
</evidence>
<comment type="domain">
    <text evidence="6">Has three domains with a flexible linker between the domains II and III and assumes an 'L' shape. Domain III is highly mobile and contacts RuvB.</text>
</comment>
<protein>
    <recommendedName>
        <fullName evidence="6">Holliday junction branch migration complex subunit RuvA</fullName>
    </recommendedName>
</protein>
<dbReference type="Pfam" id="PF14520">
    <property type="entry name" value="HHH_5"/>
    <property type="match status" value="1"/>
</dbReference>
<dbReference type="InterPro" id="IPR012340">
    <property type="entry name" value="NA-bd_OB-fold"/>
</dbReference>
<comment type="caution">
    <text evidence="9">The sequence shown here is derived from an EMBL/GenBank/DDBJ whole genome shotgun (WGS) entry which is preliminary data.</text>
</comment>
<feature type="region of interest" description="Domain I" evidence="6">
    <location>
        <begin position="1"/>
        <end position="64"/>
    </location>
</feature>
<dbReference type="GO" id="GO:0006310">
    <property type="term" value="P:DNA recombination"/>
    <property type="evidence" value="ECO:0007669"/>
    <property type="project" value="UniProtKB-UniRule"/>
</dbReference>
<dbReference type="Pfam" id="PF07499">
    <property type="entry name" value="RuvA_C"/>
    <property type="match status" value="1"/>
</dbReference>
<dbReference type="SUPFAM" id="SSF50249">
    <property type="entry name" value="Nucleic acid-binding proteins"/>
    <property type="match status" value="1"/>
</dbReference>
<evidence type="ECO:0000313" key="9">
    <source>
        <dbReference type="EMBL" id="RGS43378.1"/>
    </source>
</evidence>
<dbReference type="Proteomes" id="UP000283295">
    <property type="component" value="Unassembled WGS sequence"/>
</dbReference>
<evidence type="ECO:0000256" key="5">
    <source>
        <dbReference type="ARBA" id="ARBA00023204"/>
    </source>
</evidence>
<dbReference type="HAMAP" id="MF_00031">
    <property type="entry name" value="DNA_HJ_migration_RuvA"/>
    <property type="match status" value="1"/>
</dbReference>
<dbReference type="GO" id="GO:0048476">
    <property type="term" value="C:Holliday junction resolvase complex"/>
    <property type="evidence" value="ECO:0007669"/>
    <property type="project" value="UniProtKB-UniRule"/>
</dbReference>
<comment type="caution">
    <text evidence="6">Lacks conserved residue(s) required for the propagation of feature annotation.</text>
</comment>
<dbReference type="Pfam" id="PF01330">
    <property type="entry name" value="RuvA_N"/>
    <property type="match status" value="1"/>
</dbReference>
<dbReference type="InterPro" id="IPR013849">
    <property type="entry name" value="DNA_helicase_Holl-junc_RuvA_I"/>
</dbReference>
<dbReference type="GO" id="GO:0009379">
    <property type="term" value="C:Holliday junction helicase complex"/>
    <property type="evidence" value="ECO:0007669"/>
    <property type="project" value="InterPro"/>
</dbReference>
<feature type="domain" description="DNA helicase Holliday junction RuvA type" evidence="7">
    <location>
        <begin position="1"/>
        <end position="62"/>
    </location>
</feature>
<keyword evidence="3 6" id="KW-0238">DNA-binding</keyword>
<keyword evidence="1 6" id="KW-0963">Cytoplasm</keyword>
<dbReference type="GO" id="GO:0009378">
    <property type="term" value="F:four-way junction helicase activity"/>
    <property type="evidence" value="ECO:0007669"/>
    <property type="project" value="InterPro"/>
</dbReference>
<evidence type="ECO:0000256" key="6">
    <source>
        <dbReference type="HAMAP-Rule" id="MF_00031"/>
    </source>
</evidence>
<dbReference type="NCBIfam" id="TIGR00084">
    <property type="entry name" value="ruvA"/>
    <property type="match status" value="1"/>
</dbReference>
<comment type="similarity">
    <text evidence="6">Belongs to the RuvA family.</text>
</comment>
<dbReference type="Gene3D" id="2.40.50.140">
    <property type="entry name" value="Nucleic acid-binding proteins"/>
    <property type="match status" value="1"/>
</dbReference>
<evidence type="ECO:0000313" key="10">
    <source>
        <dbReference type="Proteomes" id="UP000283295"/>
    </source>
</evidence>
<comment type="subunit">
    <text evidence="6">Homotetramer. Forms an RuvA(8)-RuvB(12)-Holliday junction (HJ) complex. HJ DNA is sandwiched between 2 RuvA tetramers; dsDNA enters through RuvA and exits via RuvB. An RuvB hexamer assembles on each DNA strand where it exits the tetramer. Each RuvB hexamer is contacted by two RuvA subunits (via domain III) on 2 adjacent RuvB subunits; this complex drives branch migration. In the full resolvosome a probable DNA-RuvA(4)-RuvB(12)-RuvC(2) complex forms which resolves the HJ.</text>
</comment>
<evidence type="ECO:0000259" key="7">
    <source>
        <dbReference type="Pfam" id="PF01330"/>
    </source>
</evidence>
<dbReference type="GO" id="GO:0005524">
    <property type="term" value="F:ATP binding"/>
    <property type="evidence" value="ECO:0007669"/>
    <property type="project" value="InterPro"/>
</dbReference>
<comment type="function">
    <text evidence="6">The RuvA-RuvB-RuvC complex processes Holliday junction (HJ) DNA during genetic recombination and DNA repair, while the RuvA-RuvB complex plays an important role in the rescue of blocked DNA replication forks via replication fork reversal (RFR). RuvA specifically binds to HJ cruciform DNA, conferring on it an open structure. The RuvB hexamer acts as an ATP-dependent pump, pulling dsDNA into and through the RuvAB complex. HJ branch migration allows RuvC to scan DNA until it finds its consensus sequence, where it cleaves and resolves the cruciform DNA.</text>
</comment>
<reference evidence="9 10" key="1">
    <citation type="submission" date="2018-08" db="EMBL/GenBank/DDBJ databases">
        <title>A genome reference for cultivated species of the human gut microbiota.</title>
        <authorList>
            <person name="Zou Y."/>
            <person name="Xue W."/>
            <person name="Luo G."/>
        </authorList>
    </citation>
    <scope>NUCLEOTIDE SEQUENCE [LARGE SCALE GENOMIC DNA]</scope>
    <source>
        <strain evidence="9 10">AF22-21</strain>
    </source>
</reference>
<dbReference type="InterPro" id="IPR010994">
    <property type="entry name" value="RuvA_2-like"/>
</dbReference>
<dbReference type="SUPFAM" id="SSF47781">
    <property type="entry name" value="RuvA domain 2-like"/>
    <property type="match status" value="1"/>
</dbReference>
<organism evidence="9 10">
    <name type="scientific">Coprococcus eutactus</name>
    <dbReference type="NCBI Taxonomy" id="33043"/>
    <lineage>
        <taxon>Bacteria</taxon>
        <taxon>Bacillati</taxon>
        <taxon>Bacillota</taxon>
        <taxon>Clostridia</taxon>
        <taxon>Lachnospirales</taxon>
        <taxon>Lachnospiraceae</taxon>
        <taxon>Coprococcus</taxon>
    </lineage>
</organism>
<evidence type="ECO:0000256" key="1">
    <source>
        <dbReference type="ARBA" id="ARBA00022490"/>
    </source>
</evidence>
<comment type="subcellular location">
    <subcellularLocation>
        <location evidence="6">Cytoplasm</location>
    </subcellularLocation>
</comment>
<evidence type="ECO:0000259" key="8">
    <source>
        <dbReference type="Pfam" id="PF07499"/>
    </source>
</evidence>
<dbReference type="OrthoDB" id="5293449at2"/>
<keyword evidence="5 6" id="KW-0234">DNA repair</keyword>
<dbReference type="SUPFAM" id="SSF46929">
    <property type="entry name" value="DNA helicase RuvA subunit, C-terminal domain"/>
    <property type="match status" value="1"/>
</dbReference>
<dbReference type="AlphaFoldDB" id="A0A3R5ZPI3"/>
<name>A0A3R5ZPI3_9FIRM</name>
<evidence type="ECO:0000256" key="4">
    <source>
        <dbReference type="ARBA" id="ARBA00023172"/>
    </source>
</evidence>
<feature type="domain" description="Holliday junction DNA helicase RuvA C-terminal" evidence="8">
    <location>
        <begin position="165"/>
        <end position="207"/>
    </location>
</feature>
<dbReference type="EMBL" id="QRVK01000007">
    <property type="protein sequence ID" value="RGS43378.1"/>
    <property type="molecule type" value="Genomic_DNA"/>
</dbReference>
<dbReference type="GO" id="GO:0005737">
    <property type="term" value="C:cytoplasm"/>
    <property type="evidence" value="ECO:0007669"/>
    <property type="project" value="UniProtKB-SubCell"/>
</dbReference>
<accession>A0A3R5ZPI3</accession>
<dbReference type="Gene3D" id="1.10.8.10">
    <property type="entry name" value="DNA helicase RuvA subunit, C-terminal domain"/>
    <property type="match status" value="1"/>
</dbReference>
<dbReference type="InterPro" id="IPR000085">
    <property type="entry name" value="RuvA"/>
</dbReference>
<keyword evidence="4 6" id="KW-0233">DNA recombination</keyword>